<organism evidence="2 3">
    <name type="scientific">Coprinellus micaceus</name>
    <name type="common">Glistening ink-cap mushroom</name>
    <name type="synonym">Coprinus micaceus</name>
    <dbReference type="NCBI Taxonomy" id="71717"/>
    <lineage>
        <taxon>Eukaryota</taxon>
        <taxon>Fungi</taxon>
        <taxon>Dikarya</taxon>
        <taxon>Basidiomycota</taxon>
        <taxon>Agaricomycotina</taxon>
        <taxon>Agaricomycetes</taxon>
        <taxon>Agaricomycetidae</taxon>
        <taxon>Agaricales</taxon>
        <taxon>Agaricineae</taxon>
        <taxon>Psathyrellaceae</taxon>
        <taxon>Coprinellus</taxon>
    </lineage>
</organism>
<dbReference type="Pfam" id="PF01661">
    <property type="entry name" value="Macro"/>
    <property type="match status" value="1"/>
</dbReference>
<dbReference type="CDD" id="cd02908">
    <property type="entry name" value="Macro_OAADPr_deacetylase"/>
    <property type="match status" value="1"/>
</dbReference>
<dbReference type="OrthoDB" id="6077599at2759"/>
<feature type="domain" description="Macro" evidence="1">
    <location>
        <begin position="26"/>
        <end position="211"/>
    </location>
</feature>
<dbReference type="PANTHER" id="PTHR11106">
    <property type="entry name" value="GANGLIOSIDE INDUCED DIFFERENTIATION ASSOCIATED PROTEIN 2-RELATED"/>
    <property type="match status" value="1"/>
</dbReference>
<dbReference type="SUPFAM" id="SSF52949">
    <property type="entry name" value="Macro domain-like"/>
    <property type="match status" value="1"/>
</dbReference>
<name>A0A4Y7TK01_COPMI</name>
<dbReference type="EMBL" id="QPFP01000009">
    <property type="protein sequence ID" value="TEB34490.1"/>
    <property type="molecule type" value="Genomic_DNA"/>
</dbReference>
<dbReference type="SMART" id="SM00506">
    <property type="entry name" value="A1pp"/>
    <property type="match status" value="1"/>
</dbReference>
<dbReference type="Gene3D" id="3.40.220.10">
    <property type="entry name" value="Leucine Aminopeptidase, subunit E, domain 1"/>
    <property type="match status" value="1"/>
</dbReference>
<evidence type="ECO:0000313" key="2">
    <source>
        <dbReference type="EMBL" id="TEB34490.1"/>
    </source>
</evidence>
<dbReference type="PROSITE" id="PS51154">
    <property type="entry name" value="MACRO"/>
    <property type="match status" value="1"/>
</dbReference>
<dbReference type="NCBIfam" id="NF001664">
    <property type="entry name" value="PRK00431.1-6"/>
    <property type="match status" value="1"/>
</dbReference>
<dbReference type="InterPro" id="IPR002589">
    <property type="entry name" value="Macro_dom"/>
</dbReference>
<evidence type="ECO:0000259" key="1">
    <source>
        <dbReference type="PROSITE" id="PS51154"/>
    </source>
</evidence>
<evidence type="ECO:0000313" key="3">
    <source>
        <dbReference type="Proteomes" id="UP000298030"/>
    </source>
</evidence>
<reference evidence="2 3" key="1">
    <citation type="journal article" date="2019" name="Nat. Ecol. Evol.">
        <title>Megaphylogeny resolves global patterns of mushroom evolution.</title>
        <authorList>
            <person name="Varga T."/>
            <person name="Krizsan K."/>
            <person name="Foldi C."/>
            <person name="Dima B."/>
            <person name="Sanchez-Garcia M."/>
            <person name="Sanchez-Ramirez S."/>
            <person name="Szollosi G.J."/>
            <person name="Szarkandi J.G."/>
            <person name="Papp V."/>
            <person name="Albert L."/>
            <person name="Andreopoulos W."/>
            <person name="Angelini C."/>
            <person name="Antonin V."/>
            <person name="Barry K.W."/>
            <person name="Bougher N.L."/>
            <person name="Buchanan P."/>
            <person name="Buyck B."/>
            <person name="Bense V."/>
            <person name="Catcheside P."/>
            <person name="Chovatia M."/>
            <person name="Cooper J."/>
            <person name="Damon W."/>
            <person name="Desjardin D."/>
            <person name="Finy P."/>
            <person name="Geml J."/>
            <person name="Haridas S."/>
            <person name="Hughes K."/>
            <person name="Justo A."/>
            <person name="Karasinski D."/>
            <person name="Kautmanova I."/>
            <person name="Kiss B."/>
            <person name="Kocsube S."/>
            <person name="Kotiranta H."/>
            <person name="LaButti K.M."/>
            <person name="Lechner B.E."/>
            <person name="Liimatainen K."/>
            <person name="Lipzen A."/>
            <person name="Lukacs Z."/>
            <person name="Mihaltcheva S."/>
            <person name="Morgado L.N."/>
            <person name="Niskanen T."/>
            <person name="Noordeloos M.E."/>
            <person name="Ohm R.A."/>
            <person name="Ortiz-Santana B."/>
            <person name="Ovrebo C."/>
            <person name="Racz N."/>
            <person name="Riley R."/>
            <person name="Savchenko A."/>
            <person name="Shiryaev A."/>
            <person name="Soop K."/>
            <person name="Spirin V."/>
            <person name="Szebenyi C."/>
            <person name="Tomsovsky M."/>
            <person name="Tulloss R.E."/>
            <person name="Uehling J."/>
            <person name="Grigoriev I.V."/>
            <person name="Vagvolgyi C."/>
            <person name="Papp T."/>
            <person name="Martin F.M."/>
            <person name="Miettinen O."/>
            <person name="Hibbett D.S."/>
            <person name="Nagy L.G."/>
        </authorList>
    </citation>
    <scope>NUCLEOTIDE SEQUENCE [LARGE SCALE GENOMIC DNA]</scope>
    <source>
        <strain evidence="2 3">FP101781</strain>
    </source>
</reference>
<gene>
    <name evidence="2" type="ORF">FA13DRAFT_1625497</name>
</gene>
<dbReference type="InterPro" id="IPR043472">
    <property type="entry name" value="Macro_dom-like"/>
</dbReference>
<protein>
    <submittedName>
        <fullName evidence="2">A1pp-domain-containing protein</fullName>
    </submittedName>
</protein>
<sequence length="233" mass="25205">MIWLKNVKTIAQMYKEGLLQAPRQARVKRAPKVELLERISLFQGDITKLRVDAIVNAANKSLLGGGGVDGAIHAAAGPKLLSECRELNGCLTGQSKITRGYDLPAAHVIHTVGPVYSFDSSSGAEAKAEQLASCYKTSLQLALENSLKSIAFPCVSTGIYGYPIEDATHIALGVARDFAESEEGSKLERIIFTIWTQRDKGVYEDLLPLYFPPVVEEEPSDEPTAEAAATPET</sequence>
<keyword evidence="3" id="KW-1185">Reference proteome</keyword>
<dbReference type="STRING" id="71717.A0A4Y7TK01"/>
<accession>A0A4Y7TK01</accession>
<dbReference type="PANTHER" id="PTHR11106:SF27">
    <property type="entry name" value="MACRO DOMAIN-CONTAINING PROTEIN"/>
    <property type="match status" value="1"/>
</dbReference>
<proteinExistence type="predicted"/>
<dbReference type="AlphaFoldDB" id="A0A4Y7TK01"/>
<comment type="caution">
    <text evidence="2">The sequence shown here is derived from an EMBL/GenBank/DDBJ whole genome shotgun (WGS) entry which is preliminary data.</text>
</comment>
<dbReference type="Proteomes" id="UP000298030">
    <property type="component" value="Unassembled WGS sequence"/>
</dbReference>